<gene>
    <name evidence="1" type="ORF">DU002_08905</name>
</gene>
<dbReference type="PROSITE" id="PS51257">
    <property type="entry name" value="PROKAR_LIPOPROTEIN"/>
    <property type="match status" value="1"/>
</dbReference>
<dbReference type="Pfam" id="PF11207">
    <property type="entry name" value="DUF2989"/>
    <property type="match status" value="1"/>
</dbReference>
<evidence type="ECO:0000313" key="1">
    <source>
        <dbReference type="EMBL" id="RCU50529.1"/>
    </source>
</evidence>
<dbReference type="EMBL" id="QPID01000004">
    <property type="protein sequence ID" value="RCU50529.1"/>
    <property type="molecule type" value="Genomic_DNA"/>
</dbReference>
<accession>A0A368NM59</accession>
<name>A0A368NM59_9GAMM</name>
<dbReference type="Proteomes" id="UP000252558">
    <property type="component" value="Unassembled WGS sequence"/>
</dbReference>
<proteinExistence type="predicted"/>
<dbReference type="InterPro" id="IPR021372">
    <property type="entry name" value="DUF2989"/>
</dbReference>
<keyword evidence="2" id="KW-1185">Reference proteome</keyword>
<organism evidence="1 2">
    <name type="scientific">Corallincola holothuriorum</name>
    <dbReference type="NCBI Taxonomy" id="2282215"/>
    <lineage>
        <taxon>Bacteria</taxon>
        <taxon>Pseudomonadati</taxon>
        <taxon>Pseudomonadota</taxon>
        <taxon>Gammaproteobacteria</taxon>
        <taxon>Alteromonadales</taxon>
        <taxon>Psychromonadaceae</taxon>
        <taxon>Corallincola</taxon>
    </lineage>
</organism>
<evidence type="ECO:0000313" key="2">
    <source>
        <dbReference type="Proteomes" id="UP000252558"/>
    </source>
</evidence>
<reference evidence="1 2" key="1">
    <citation type="submission" date="2018-07" db="EMBL/GenBank/DDBJ databases">
        <title>Corallincola holothuriorum sp. nov., a new facultative anaerobe isolated from sea cucumber Apostichopus japonicus.</title>
        <authorList>
            <person name="Xia H."/>
        </authorList>
    </citation>
    <scope>NUCLEOTIDE SEQUENCE [LARGE SCALE GENOMIC DNA]</scope>
    <source>
        <strain evidence="1 2">C4</strain>
    </source>
</reference>
<dbReference type="RefSeq" id="WP_114338018.1">
    <property type="nucleotide sequence ID" value="NZ_QPID01000004.1"/>
</dbReference>
<protein>
    <submittedName>
        <fullName evidence="1">DUF2989 domain-containing protein</fullName>
    </submittedName>
</protein>
<comment type="caution">
    <text evidence="1">The sequence shown here is derived from an EMBL/GenBank/DDBJ whole genome shotgun (WGS) entry which is preliminary data.</text>
</comment>
<dbReference type="AlphaFoldDB" id="A0A368NM59"/>
<sequence>MLRRIQLGVAMYFRQFLVIACVMLLSSCEDLGSVRGICKKFPELCDDLNKDGWCRYERADLIKQRYQVQVSPSGDNRYQLLMHLEDYRDCIERASQIQHSNNKEQTTQRVNGYLAALAQIEKVSAETEGDTTSDLLYYHWSRHGDKKAHQLLLEQDAKGLLERTDMQMRLASAYSKSEPQVAVNKLYKALYLSQGETKYQASIITMLATIFTQQRKNELAYLWMKIGELAEVESIDIEANSRYLRVNTEQRRALDQRAEEIYDTLKEGKFSLPEPKI</sequence>